<gene>
    <name evidence="1" type="ORF">DSO57_1020258</name>
</gene>
<accession>A0ACC2UPY2</accession>
<organism evidence="1 2">
    <name type="scientific">Entomophthora muscae</name>
    <dbReference type="NCBI Taxonomy" id="34485"/>
    <lineage>
        <taxon>Eukaryota</taxon>
        <taxon>Fungi</taxon>
        <taxon>Fungi incertae sedis</taxon>
        <taxon>Zoopagomycota</taxon>
        <taxon>Entomophthoromycotina</taxon>
        <taxon>Entomophthoromycetes</taxon>
        <taxon>Entomophthorales</taxon>
        <taxon>Entomophthoraceae</taxon>
        <taxon>Entomophthora</taxon>
    </lineage>
</organism>
<proteinExistence type="predicted"/>
<comment type="caution">
    <text evidence="1">The sequence shown here is derived from an EMBL/GenBank/DDBJ whole genome shotgun (WGS) entry which is preliminary data.</text>
</comment>
<evidence type="ECO:0000313" key="2">
    <source>
        <dbReference type="Proteomes" id="UP001165960"/>
    </source>
</evidence>
<dbReference type="EMBL" id="QTSX02000094">
    <property type="protein sequence ID" value="KAJ9088725.1"/>
    <property type="molecule type" value="Genomic_DNA"/>
</dbReference>
<keyword evidence="2" id="KW-1185">Reference proteome</keyword>
<name>A0ACC2UPY2_9FUNG</name>
<dbReference type="Proteomes" id="UP001165960">
    <property type="component" value="Unassembled WGS sequence"/>
</dbReference>
<reference evidence="1" key="1">
    <citation type="submission" date="2022-04" db="EMBL/GenBank/DDBJ databases">
        <title>Genome of the entomopathogenic fungus Entomophthora muscae.</title>
        <authorList>
            <person name="Elya C."/>
            <person name="Lovett B.R."/>
            <person name="Lee E."/>
            <person name="Macias A.M."/>
            <person name="Hajek A.E."/>
            <person name="De Bivort B.L."/>
            <person name="Kasson M.T."/>
            <person name="De Fine Licht H.H."/>
            <person name="Stajich J.E."/>
        </authorList>
    </citation>
    <scope>NUCLEOTIDE SEQUENCE</scope>
    <source>
        <strain evidence="1">Berkeley</strain>
    </source>
</reference>
<sequence length="208" mass="23899">MTTLSFLIIKSSRQPVNCPLQRSAYKTAPDTIVPPGVPFGPVHFTEYLPNPAYSEFDLETILIADHLARTRETKYIERKGKRYKVPPLLFEDKYNYLPAYFFPMTPPLSPRPDRPMKPIAKEETTSIQLFGDWWILWSLTLTLVLTQHPFYGGLYLPTWLHPVPSRVMPLPIPDFLTPFPLPDSHCYHRSNEEDAFSSAPSASTLEFT</sequence>
<evidence type="ECO:0000313" key="1">
    <source>
        <dbReference type="EMBL" id="KAJ9088725.1"/>
    </source>
</evidence>
<protein>
    <submittedName>
        <fullName evidence="1">Uncharacterized protein</fullName>
    </submittedName>
</protein>